<keyword evidence="2" id="KW-0560">Oxidoreductase</keyword>
<dbReference type="Proteomes" id="UP000035763">
    <property type="component" value="Unassembled WGS sequence"/>
</dbReference>
<evidence type="ECO:0000256" key="1">
    <source>
        <dbReference type="ARBA" id="ARBA00006484"/>
    </source>
</evidence>
<dbReference type="Gene3D" id="3.40.50.720">
    <property type="entry name" value="NAD(P)-binding Rossmann-like Domain"/>
    <property type="match status" value="1"/>
</dbReference>
<dbReference type="GO" id="GO:0016491">
    <property type="term" value="F:oxidoreductase activity"/>
    <property type="evidence" value="ECO:0007669"/>
    <property type="project" value="UniProtKB-KW"/>
</dbReference>
<dbReference type="SUPFAM" id="SSF51735">
    <property type="entry name" value="NAD(P)-binding Rossmann-fold domains"/>
    <property type="match status" value="1"/>
</dbReference>
<dbReference type="PROSITE" id="PS00061">
    <property type="entry name" value="ADH_SHORT"/>
    <property type="match status" value="1"/>
</dbReference>
<dbReference type="STRING" id="1193182.BN11_4860007"/>
<name>W6K4D8_9MICO</name>
<evidence type="ECO:0000313" key="4">
    <source>
        <dbReference type="Proteomes" id="UP000035763"/>
    </source>
</evidence>
<dbReference type="EMBL" id="CAJA01000430">
    <property type="protein sequence ID" value="CCH74839.1"/>
    <property type="molecule type" value="Genomic_DNA"/>
</dbReference>
<evidence type="ECO:0000256" key="2">
    <source>
        <dbReference type="ARBA" id="ARBA00023002"/>
    </source>
</evidence>
<dbReference type="Pfam" id="PF00106">
    <property type="entry name" value="adh_short"/>
    <property type="match status" value="1"/>
</dbReference>
<keyword evidence="4" id="KW-1185">Reference proteome</keyword>
<reference evidence="3 4" key="1">
    <citation type="journal article" date="2013" name="ISME J.">
        <title>A metabolic model for members of the genus Tetrasphaera involved in enhanced biological phosphorus removal.</title>
        <authorList>
            <person name="Kristiansen R."/>
            <person name="Nguyen H.T.T."/>
            <person name="Saunders A.M."/>
            <person name="Nielsen J.L."/>
            <person name="Wimmer R."/>
            <person name="Le V.Q."/>
            <person name="McIlroy S.J."/>
            <person name="Petrovski S."/>
            <person name="Seviour R.J."/>
            <person name="Calteau A."/>
            <person name="Nielsen K.L."/>
            <person name="Nielsen P.H."/>
        </authorList>
    </citation>
    <scope>NUCLEOTIDE SEQUENCE [LARGE SCALE GENOMIC DNA]</scope>
    <source>
        <strain evidence="3 4">Ben110</strain>
    </source>
</reference>
<protein>
    <submittedName>
        <fullName evidence="3">Putative protochlorophyllide reductase</fullName>
    </submittedName>
</protein>
<dbReference type="InterPro" id="IPR036291">
    <property type="entry name" value="NAD(P)-bd_dom_sf"/>
</dbReference>
<organism evidence="3 4">
    <name type="scientific">Nostocoides australiense Ben110</name>
    <dbReference type="NCBI Taxonomy" id="1193182"/>
    <lineage>
        <taxon>Bacteria</taxon>
        <taxon>Bacillati</taxon>
        <taxon>Actinomycetota</taxon>
        <taxon>Actinomycetes</taxon>
        <taxon>Micrococcales</taxon>
        <taxon>Intrasporangiaceae</taxon>
        <taxon>Nostocoides</taxon>
    </lineage>
</organism>
<dbReference type="PRINTS" id="PR00081">
    <property type="entry name" value="GDHRDH"/>
</dbReference>
<proteinExistence type="inferred from homology"/>
<gene>
    <name evidence="3" type="ORF">BN11_4860007</name>
</gene>
<comment type="similarity">
    <text evidence="1">Belongs to the short-chain dehydrogenases/reductases (SDR) family.</text>
</comment>
<dbReference type="AlphaFoldDB" id="W6K4D8"/>
<dbReference type="PANTHER" id="PTHR24320">
    <property type="entry name" value="RETINOL DEHYDROGENASE"/>
    <property type="match status" value="1"/>
</dbReference>
<dbReference type="RefSeq" id="WP_235435566.1">
    <property type="nucleotide sequence ID" value="NZ_HG764815.1"/>
</dbReference>
<evidence type="ECO:0000313" key="3">
    <source>
        <dbReference type="EMBL" id="CCH74839.1"/>
    </source>
</evidence>
<dbReference type="PANTHER" id="PTHR24320:SF148">
    <property type="entry name" value="NAD(P)-BINDING ROSSMANN-FOLD SUPERFAMILY PROTEIN"/>
    <property type="match status" value="1"/>
</dbReference>
<sequence length="307" mass="32829">MIRLGAKGEPSAKWTAEDIPDQSGRVFVVTGANSGIGFEAAKALCAKGAHVVFACRNVAKADEARALVPGSHETRALDLSDLDSVRAFADGVSDWRIETLVNNAGIMAVPRATSAQGYELQFATNVLGHFLLTNLLLPRLTDRVVTLSSGVHRAGRLDLGDPNFEGRRYTPWAAYSQSKLADLMFAYELQRRLTAAGSRLRSVAAHPGYTATNLQSKTQTYQDRIMAVGNKIPLIAQSAAMGALPTLYAAIVPDLPGGTYVGPDSFRELRGHPRPVGSSAASHDRTAAAGLWDLCERLTGQPFTVPT</sequence>
<dbReference type="InterPro" id="IPR002347">
    <property type="entry name" value="SDR_fam"/>
</dbReference>
<accession>W6K4D8</accession>
<dbReference type="NCBIfam" id="NF004846">
    <property type="entry name" value="PRK06197.1"/>
    <property type="match status" value="1"/>
</dbReference>
<comment type="caution">
    <text evidence="3">The sequence shown here is derived from an EMBL/GenBank/DDBJ whole genome shotgun (WGS) entry which is preliminary data.</text>
</comment>
<dbReference type="InterPro" id="IPR020904">
    <property type="entry name" value="Sc_DH/Rdtase_CS"/>
</dbReference>